<dbReference type="PANTHER" id="PTHR19226:SF2">
    <property type="entry name" value="THY-1 MEMBRANE GLYCOPROTEIN"/>
    <property type="match status" value="1"/>
</dbReference>
<keyword evidence="7" id="KW-0449">Lipoprotein</keyword>
<keyword evidence="2" id="KW-1003">Cell membrane</keyword>
<name>A0A3Q2WHY1_HAPBU</name>
<dbReference type="GO" id="GO:0030334">
    <property type="term" value="P:regulation of cell migration"/>
    <property type="evidence" value="ECO:0007669"/>
    <property type="project" value="InterPro"/>
</dbReference>
<organism evidence="10 11">
    <name type="scientific">Haplochromis burtoni</name>
    <name type="common">Burton's mouthbrooder</name>
    <name type="synonym">Chromis burtoni</name>
    <dbReference type="NCBI Taxonomy" id="8153"/>
    <lineage>
        <taxon>Eukaryota</taxon>
        <taxon>Metazoa</taxon>
        <taxon>Chordata</taxon>
        <taxon>Craniata</taxon>
        <taxon>Vertebrata</taxon>
        <taxon>Euteleostomi</taxon>
        <taxon>Actinopterygii</taxon>
        <taxon>Neopterygii</taxon>
        <taxon>Teleostei</taxon>
        <taxon>Neoteleostei</taxon>
        <taxon>Acanthomorphata</taxon>
        <taxon>Ovalentaria</taxon>
        <taxon>Cichlomorphae</taxon>
        <taxon>Cichliformes</taxon>
        <taxon>Cichlidae</taxon>
        <taxon>African cichlids</taxon>
        <taxon>Pseudocrenilabrinae</taxon>
        <taxon>Haplochromini</taxon>
        <taxon>Haplochromis</taxon>
    </lineage>
</organism>
<feature type="compositionally biased region" description="Pro residues" evidence="9">
    <location>
        <begin position="11"/>
        <end position="26"/>
    </location>
</feature>
<evidence type="ECO:0000256" key="7">
    <source>
        <dbReference type="ARBA" id="ARBA00023288"/>
    </source>
</evidence>
<dbReference type="InterPro" id="IPR033292">
    <property type="entry name" value="THY1"/>
</dbReference>
<evidence type="ECO:0008006" key="12">
    <source>
        <dbReference type="Google" id="ProtNLM"/>
    </source>
</evidence>
<dbReference type="Ensembl" id="ENSHBUT00000031290.1">
    <property type="protein sequence ID" value="ENSHBUP00000021414.1"/>
    <property type="gene ID" value="ENSHBUG00000023723.1"/>
</dbReference>
<dbReference type="PANTHER" id="PTHR19226">
    <property type="entry name" value="THY-1 MEMBRANE GLYCOPROTEIN"/>
    <property type="match status" value="1"/>
</dbReference>
<proteinExistence type="predicted"/>
<dbReference type="OMA" id="YCSIDEH"/>
<dbReference type="Proteomes" id="UP000264840">
    <property type="component" value="Unplaced"/>
</dbReference>
<keyword evidence="11" id="KW-1185">Reference proteome</keyword>
<accession>A0A3Q2WHY1</accession>
<evidence type="ECO:0000256" key="2">
    <source>
        <dbReference type="ARBA" id="ARBA00022475"/>
    </source>
</evidence>
<keyword evidence="6" id="KW-0325">Glycoprotein</keyword>
<dbReference type="STRING" id="8153.ENSHBUP00000021414"/>
<evidence type="ECO:0000313" key="11">
    <source>
        <dbReference type="Proteomes" id="UP000264840"/>
    </source>
</evidence>
<feature type="region of interest" description="Disordered" evidence="9">
    <location>
        <begin position="1"/>
        <end position="26"/>
    </location>
</feature>
<dbReference type="AlphaFoldDB" id="A0A3Q2WHY1"/>
<dbReference type="GO" id="GO:0045121">
    <property type="term" value="C:membrane raft"/>
    <property type="evidence" value="ECO:0007669"/>
    <property type="project" value="TreeGrafter"/>
</dbReference>
<dbReference type="GO" id="GO:0007229">
    <property type="term" value="P:integrin-mediated signaling pathway"/>
    <property type="evidence" value="ECO:0007669"/>
    <property type="project" value="TreeGrafter"/>
</dbReference>
<evidence type="ECO:0000313" key="10">
    <source>
        <dbReference type="Ensembl" id="ENSHBUP00000021414.1"/>
    </source>
</evidence>
<evidence type="ECO:0000256" key="3">
    <source>
        <dbReference type="ARBA" id="ARBA00022729"/>
    </source>
</evidence>
<evidence type="ECO:0000256" key="8">
    <source>
        <dbReference type="ARBA" id="ARBA00023319"/>
    </source>
</evidence>
<dbReference type="GO" id="GO:0007155">
    <property type="term" value="P:cell adhesion"/>
    <property type="evidence" value="ECO:0007669"/>
    <property type="project" value="InterPro"/>
</dbReference>
<evidence type="ECO:0000256" key="1">
    <source>
        <dbReference type="ARBA" id="ARBA00004236"/>
    </source>
</evidence>
<comment type="subcellular location">
    <subcellularLocation>
        <location evidence="1">Cell membrane</location>
    </subcellularLocation>
</comment>
<keyword evidence="4" id="KW-0472">Membrane</keyword>
<dbReference type="GO" id="GO:0030425">
    <property type="term" value="C:dendrite"/>
    <property type="evidence" value="ECO:0007669"/>
    <property type="project" value="TreeGrafter"/>
</dbReference>
<dbReference type="GO" id="GO:0005178">
    <property type="term" value="F:integrin binding"/>
    <property type="evidence" value="ECO:0007669"/>
    <property type="project" value="InterPro"/>
</dbReference>
<dbReference type="GO" id="GO:0051894">
    <property type="term" value="P:positive regulation of focal adhesion assembly"/>
    <property type="evidence" value="ECO:0007669"/>
    <property type="project" value="TreeGrafter"/>
</dbReference>
<dbReference type="GO" id="GO:0009897">
    <property type="term" value="C:external side of plasma membrane"/>
    <property type="evidence" value="ECO:0007669"/>
    <property type="project" value="TreeGrafter"/>
</dbReference>
<protein>
    <recommendedName>
        <fullName evidence="12">Immunoglobulin V-set domain-containing protein</fullName>
    </recommendedName>
</protein>
<dbReference type="GO" id="GO:0005096">
    <property type="term" value="F:GTPase activator activity"/>
    <property type="evidence" value="ECO:0007669"/>
    <property type="project" value="TreeGrafter"/>
</dbReference>
<keyword evidence="3" id="KW-0732">Signal</keyword>
<evidence type="ECO:0000256" key="6">
    <source>
        <dbReference type="ARBA" id="ARBA00023180"/>
    </source>
</evidence>
<keyword evidence="5" id="KW-1015">Disulfide bond</keyword>
<evidence type="ECO:0000256" key="5">
    <source>
        <dbReference type="ARBA" id="ARBA00023157"/>
    </source>
</evidence>
<dbReference type="GO" id="GO:0005925">
    <property type="term" value="C:focal adhesion"/>
    <property type="evidence" value="ECO:0007669"/>
    <property type="project" value="TreeGrafter"/>
</dbReference>
<evidence type="ECO:0000256" key="4">
    <source>
        <dbReference type="ARBA" id="ARBA00023136"/>
    </source>
</evidence>
<dbReference type="GO" id="GO:0043209">
    <property type="term" value="C:myelin sheath"/>
    <property type="evidence" value="ECO:0007669"/>
    <property type="project" value="TreeGrafter"/>
</dbReference>
<reference evidence="10" key="1">
    <citation type="submission" date="2025-08" db="UniProtKB">
        <authorList>
            <consortium name="Ensembl"/>
        </authorList>
    </citation>
    <scope>IDENTIFICATION</scope>
</reference>
<evidence type="ECO:0000256" key="9">
    <source>
        <dbReference type="SAM" id="MobiDB-lite"/>
    </source>
</evidence>
<keyword evidence="8" id="KW-0393">Immunoglobulin domain</keyword>
<sequence>MSPKSTGAAFYPPPLSVSPPPLPSSRPPSLPCFFYKPTSTVSTPSITLQSTEEDSKMHQRRNLGRMSLFTTILLFGFASAQKVIQLSYCSIDEDHLRMDCKYSLPSESSEVFCKYTHGERLFDTTDPSEEQHAPFKKRAKARIFPGNICRLLYKNLPNGKSTFTCNIKVGDSAPVTKTSVVEKKLLLPCSAWSVLLQSCSGLLLTLMTFPMLLEIHWL</sequence>
<dbReference type="GeneTree" id="ENSGT00940000171965"/>
<reference evidence="10" key="2">
    <citation type="submission" date="2025-09" db="UniProtKB">
        <authorList>
            <consortium name="Ensembl"/>
        </authorList>
    </citation>
    <scope>IDENTIFICATION</scope>
</reference>